<feature type="domain" description="TonB-dependent receptor plug" evidence="15">
    <location>
        <begin position="56"/>
        <end position="169"/>
    </location>
</feature>
<comment type="similarity">
    <text evidence="11 12">Belongs to the TonB-dependent receptor family.</text>
</comment>
<evidence type="ECO:0000256" key="6">
    <source>
        <dbReference type="ARBA" id="ARBA00023004"/>
    </source>
</evidence>
<feature type="signal peptide" evidence="13">
    <location>
        <begin position="1"/>
        <end position="23"/>
    </location>
</feature>
<keyword evidence="2 11" id="KW-0813">Transport</keyword>
<keyword evidence="7" id="KW-0406">Ion transport</keyword>
<keyword evidence="16" id="KW-0675">Receptor</keyword>
<evidence type="ECO:0000256" key="1">
    <source>
        <dbReference type="ARBA" id="ARBA00004571"/>
    </source>
</evidence>
<evidence type="ECO:0000256" key="13">
    <source>
        <dbReference type="SAM" id="SignalP"/>
    </source>
</evidence>
<organism evidence="16 17">
    <name type="scientific">Phyllobacterium phragmitis</name>
    <dbReference type="NCBI Taxonomy" id="2670329"/>
    <lineage>
        <taxon>Bacteria</taxon>
        <taxon>Pseudomonadati</taxon>
        <taxon>Pseudomonadota</taxon>
        <taxon>Alphaproteobacteria</taxon>
        <taxon>Hyphomicrobiales</taxon>
        <taxon>Phyllobacteriaceae</taxon>
        <taxon>Phyllobacterium</taxon>
    </lineage>
</organism>
<keyword evidence="8 12" id="KW-0798">TonB box</keyword>
<dbReference type="Gene3D" id="2.40.170.20">
    <property type="entry name" value="TonB-dependent receptor, beta-barrel domain"/>
    <property type="match status" value="1"/>
</dbReference>
<keyword evidence="9 11" id="KW-0472">Membrane</keyword>
<dbReference type="CDD" id="cd01347">
    <property type="entry name" value="ligand_gated_channel"/>
    <property type="match status" value="1"/>
</dbReference>
<feature type="chain" id="PRO_5045794027" evidence="13">
    <location>
        <begin position="24"/>
        <end position="698"/>
    </location>
</feature>
<evidence type="ECO:0000256" key="2">
    <source>
        <dbReference type="ARBA" id="ARBA00022448"/>
    </source>
</evidence>
<evidence type="ECO:0000313" key="17">
    <source>
        <dbReference type="Proteomes" id="UP001628091"/>
    </source>
</evidence>
<evidence type="ECO:0000256" key="5">
    <source>
        <dbReference type="ARBA" id="ARBA00022692"/>
    </source>
</evidence>
<keyword evidence="5 11" id="KW-0812">Transmembrane</keyword>
<dbReference type="Pfam" id="PF00593">
    <property type="entry name" value="TonB_dep_Rec_b-barrel"/>
    <property type="match status" value="1"/>
</dbReference>
<keyword evidence="3 11" id="KW-1134">Transmembrane beta strand</keyword>
<evidence type="ECO:0000256" key="7">
    <source>
        <dbReference type="ARBA" id="ARBA00023065"/>
    </source>
</evidence>
<dbReference type="InterPro" id="IPR036942">
    <property type="entry name" value="Beta-barrel_TonB_sf"/>
</dbReference>
<evidence type="ECO:0000256" key="8">
    <source>
        <dbReference type="ARBA" id="ARBA00023077"/>
    </source>
</evidence>
<comment type="subcellular location">
    <subcellularLocation>
        <location evidence="1 11">Cell outer membrane</location>
        <topology evidence="1 11">Multi-pass membrane protein</topology>
    </subcellularLocation>
</comment>
<keyword evidence="4" id="KW-0410">Iron transport</keyword>
<dbReference type="EMBL" id="BAAFZP010000002">
    <property type="protein sequence ID" value="GAB1584322.1"/>
    <property type="molecule type" value="Genomic_DNA"/>
</dbReference>
<evidence type="ECO:0000256" key="3">
    <source>
        <dbReference type="ARBA" id="ARBA00022452"/>
    </source>
</evidence>
<feature type="domain" description="TonB-dependent receptor-like beta-barrel" evidence="14">
    <location>
        <begin position="267"/>
        <end position="660"/>
    </location>
</feature>
<dbReference type="InterPro" id="IPR039426">
    <property type="entry name" value="TonB-dep_rcpt-like"/>
</dbReference>
<dbReference type="Proteomes" id="UP001628091">
    <property type="component" value="Unassembled WGS sequence"/>
</dbReference>
<evidence type="ECO:0000256" key="12">
    <source>
        <dbReference type="RuleBase" id="RU003357"/>
    </source>
</evidence>
<evidence type="ECO:0000313" key="16">
    <source>
        <dbReference type="EMBL" id="GAB1584322.1"/>
    </source>
</evidence>
<proteinExistence type="inferred from homology"/>
<dbReference type="InterPro" id="IPR000531">
    <property type="entry name" value="Beta-barrel_TonB"/>
</dbReference>
<evidence type="ECO:0000256" key="10">
    <source>
        <dbReference type="ARBA" id="ARBA00023237"/>
    </source>
</evidence>
<evidence type="ECO:0000259" key="15">
    <source>
        <dbReference type="Pfam" id="PF07715"/>
    </source>
</evidence>
<dbReference type="PROSITE" id="PS52016">
    <property type="entry name" value="TONB_DEPENDENT_REC_3"/>
    <property type="match status" value="1"/>
</dbReference>
<evidence type="ECO:0000256" key="4">
    <source>
        <dbReference type="ARBA" id="ARBA00022496"/>
    </source>
</evidence>
<dbReference type="RefSeq" id="WP_407866744.1">
    <property type="nucleotide sequence ID" value="NZ_BAAFZP010000002.1"/>
</dbReference>
<accession>A0ABQ0H5Y4</accession>
<gene>
    <name evidence="16" type="ORF">PPNSA23_42650</name>
</gene>
<comment type="caution">
    <text evidence="16">The sequence shown here is derived from an EMBL/GenBank/DDBJ whole genome shotgun (WGS) entry which is preliminary data.</text>
</comment>
<evidence type="ECO:0000256" key="9">
    <source>
        <dbReference type="ARBA" id="ARBA00023136"/>
    </source>
</evidence>
<dbReference type="InterPro" id="IPR012910">
    <property type="entry name" value="Plug_dom"/>
</dbReference>
<dbReference type="Pfam" id="PF07715">
    <property type="entry name" value="Plug"/>
    <property type="match status" value="1"/>
</dbReference>
<dbReference type="SUPFAM" id="SSF56935">
    <property type="entry name" value="Porins"/>
    <property type="match status" value="1"/>
</dbReference>
<dbReference type="PANTHER" id="PTHR32552:SF81">
    <property type="entry name" value="TONB-DEPENDENT OUTER MEMBRANE RECEPTOR"/>
    <property type="match status" value="1"/>
</dbReference>
<keyword evidence="10 11" id="KW-0998">Cell outer membrane</keyword>
<name>A0ABQ0H5Y4_9HYPH</name>
<dbReference type="PANTHER" id="PTHR32552">
    <property type="entry name" value="FERRICHROME IRON RECEPTOR-RELATED"/>
    <property type="match status" value="1"/>
</dbReference>
<reference evidence="16 17" key="1">
    <citation type="submission" date="2024-10" db="EMBL/GenBank/DDBJ databases">
        <title>Isolation, draft genome sequencing and identification of Phyllobacterium sp. NSA23, isolated from leaf soil.</title>
        <authorList>
            <person name="Akita H."/>
        </authorList>
    </citation>
    <scope>NUCLEOTIDE SEQUENCE [LARGE SCALE GENOMIC DNA]</scope>
    <source>
        <strain evidence="16 17">NSA23</strain>
    </source>
</reference>
<sequence length="698" mass="77146">MASNLARKLGRGVSALAILPVFAASAFGQDGAASPDGSIVLDPITVTGEGVQRSLFETATSVDVITEKDIRERVGTAHVSDLVRGTPNVLYTDTVGAPIIRGVDGQGPNFGSGAFFGGTVPRARINVDGHNLSFYESTFGATSIWDVESIEVFRGPQTTTMGANSVAGAIIVKTKDPTFTLEREAQVEYGTLNNKRASFVVSGPLTDEFAARLAVDYSGRDTFIDYTNPNFGHGSTDQDFESFTGRLKLLWQPVEVPEFQAKLTLSHGRLNRPTSEGAYPPYEDLDNETLSMPSYDTRVSTGILDVSYDFGNDVKLTNQLQYSYGDITREAEPWTNGGATMDYRDVSNETRINFGTEDSTWSGVAGVYYSHVTSNDTLYLRGVSDFDDTKDSLGLFTEVTWRFTERWALTGGLRYQFDHVQRYGSAPGYARNDTLDFDEEYDALLPKISLAYDLTPDVTVGALVNRGYNPGGAGLRFASASFYTFEPETLWNYELFARARLLDDRLMLSGNLFYTDQRDSQRVVPDYLNGQLFGNVVVNAEKAKSYGLEVSADYQALDALRIRASAGLLQTEITEFSYPSADIQEGNEFGRAPGYMFGFGADWDITEKVRLSGDVRHTDGYHSTDNNDPAYYIDSYTIANARIVYAPNESFQIYSYVNNIFDERTPTWKYDDRSARGIAIVGSMLEPRTFGVGMRVKF</sequence>
<keyword evidence="13" id="KW-0732">Signal</keyword>
<evidence type="ECO:0000259" key="14">
    <source>
        <dbReference type="Pfam" id="PF00593"/>
    </source>
</evidence>
<keyword evidence="17" id="KW-1185">Reference proteome</keyword>
<protein>
    <submittedName>
        <fullName evidence="16">TonB-dependent receptor</fullName>
    </submittedName>
</protein>
<keyword evidence="6" id="KW-0408">Iron</keyword>
<evidence type="ECO:0000256" key="11">
    <source>
        <dbReference type="PROSITE-ProRule" id="PRU01360"/>
    </source>
</evidence>